<sequence length="367" mass="41767">MVSHDDDLFEVPHPKLIKEWNRFLAGIYPVLKRDLEKLQLAGHTPHTTAVLANMDSAWRLMLRLRRPVISRFLFSTGALMVHPSFQDLLLFSDIAALTPDNLFSRILKQEDTILEWLTAVDNAVILKLAVMYLHPAAVLFPESEDLWRWGRRHPPATILDSVDDFCCRGTECFNDISFHRPLAMWSTDEAFVEVKCLVCKELFSTASAAVRHFNTTERCLPVFQERPDCLSVRGSLSSVALIVVSGRRLSDTKADDMDNGWEVFCCVCCEVVGETFMGSWRACIKHFELMDHVSLPFEDLDQATKLFRMATAEELCQYADCSRVWGCSCCHDFEKTKATRSEIIAHLNSRHIAAQSSIPNDYHYTGV</sequence>
<organism evidence="1 2">
    <name type="scientific">Marasmius tenuissimus</name>
    <dbReference type="NCBI Taxonomy" id="585030"/>
    <lineage>
        <taxon>Eukaryota</taxon>
        <taxon>Fungi</taxon>
        <taxon>Dikarya</taxon>
        <taxon>Basidiomycota</taxon>
        <taxon>Agaricomycotina</taxon>
        <taxon>Agaricomycetes</taxon>
        <taxon>Agaricomycetidae</taxon>
        <taxon>Agaricales</taxon>
        <taxon>Marasmiineae</taxon>
        <taxon>Marasmiaceae</taxon>
        <taxon>Marasmius</taxon>
    </lineage>
</organism>
<gene>
    <name evidence="1" type="ORF">AAF712_011272</name>
</gene>
<evidence type="ECO:0000313" key="1">
    <source>
        <dbReference type="EMBL" id="KAL0061896.1"/>
    </source>
</evidence>
<dbReference type="EMBL" id="JBBXMP010000120">
    <property type="protein sequence ID" value="KAL0061896.1"/>
    <property type="molecule type" value="Genomic_DNA"/>
</dbReference>
<keyword evidence="2" id="KW-1185">Reference proteome</keyword>
<evidence type="ECO:0008006" key="3">
    <source>
        <dbReference type="Google" id="ProtNLM"/>
    </source>
</evidence>
<reference evidence="1 2" key="1">
    <citation type="submission" date="2024-05" db="EMBL/GenBank/DDBJ databases">
        <title>A draft genome resource for the thread blight pathogen Marasmius tenuissimus strain MS-2.</title>
        <authorList>
            <person name="Yulfo-Soto G.E."/>
            <person name="Baruah I.K."/>
            <person name="Amoako-Attah I."/>
            <person name="Bukari Y."/>
            <person name="Meinhardt L.W."/>
            <person name="Bailey B.A."/>
            <person name="Cohen S.P."/>
        </authorList>
    </citation>
    <scope>NUCLEOTIDE SEQUENCE [LARGE SCALE GENOMIC DNA]</scope>
    <source>
        <strain evidence="1 2">MS-2</strain>
    </source>
</reference>
<dbReference type="Proteomes" id="UP001437256">
    <property type="component" value="Unassembled WGS sequence"/>
</dbReference>
<proteinExistence type="predicted"/>
<comment type="caution">
    <text evidence="1">The sequence shown here is derived from an EMBL/GenBank/DDBJ whole genome shotgun (WGS) entry which is preliminary data.</text>
</comment>
<name>A0ABR2ZJQ3_9AGAR</name>
<evidence type="ECO:0000313" key="2">
    <source>
        <dbReference type="Proteomes" id="UP001437256"/>
    </source>
</evidence>
<protein>
    <recommendedName>
        <fullName evidence="3">C2H2-type domain-containing protein</fullName>
    </recommendedName>
</protein>
<accession>A0ABR2ZJQ3</accession>